<organism evidence="2 3">
    <name type="scientific">Aceticella autotrophica</name>
    <dbReference type="NCBI Taxonomy" id="2755338"/>
    <lineage>
        <taxon>Bacteria</taxon>
        <taxon>Bacillati</taxon>
        <taxon>Bacillota</taxon>
        <taxon>Clostridia</taxon>
        <taxon>Thermoanaerobacterales</taxon>
        <taxon>Thermoanaerobacteraceae</taxon>
        <taxon>Aceticella</taxon>
    </lineage>
</organism>
<evidence type="ECO:0000259" key="1">
    <source>
        <dbReference type="Pfam" id="PF10047"/>
    </source>
</evidence>
<dbReference type="InterPro" id="IPR018739">
    <property type="entry name" value="DUF2281"/>
</dbReference>
<dbReference type="EMBL" id="CP060096">
    <property type="protein sequence ID" value="QSZ26748.1"/>
    <property type="molecule type" value="Genomic_DNA"/>
</dbReference>
<name>A0A975AUM4_9THEO</name>
<protein>
    <submittedName>
        <fullName evidence="2">DUF2281 domain-containing protein</fullName>
    </submittedName>
</protein>
<dbReference type="Proteomes" id="UP000671913">
    <property type="component" value="Chromosome"/>
</dbReference>
<proteinExistence type="predicted"/>
<feature type="domain" description="DUF2281" evidence="1">
    <location>
        <begin position="18"/>
        <end position="61"/>
    </location>
</feature>
<gene>
    <name evidence="2" type="ORF">ACETAC_07565</name>
</gene>
<reference evidence="2" key="1">
    <citation type="submission" date="2020-08" db="EMBL/GenBank/DDBJ databases">
        <title>Genomic insights into the carbon and energy metabolism of the first obligate autotrophic acetogenic bacterium Aceticella autotrophica gen. nov., sp. nov.</title>
        <authorList>
            <person name="Toshchakov S.V."/>
            <person name="Elcheninov A.G."/>
            <person name="Kublanov I.V."/>
            <person name="Frolov E.N."/>
            <person name="Lebedinsky A.V."/>
        </authorList>
    </citation>
    <scope>NUCLEOTIDE SEQUENCE</scope>
    <source>
        <strain evidence="2">3443-3Ac</strain>
    </source>
</reference>
<evidence type="ECO:0000313" key="3">
    <source>
        <dbReference type="Proteomes" id="UP000671913"/>
    </source>
</evidence>
<evidence type="ECO:0000313" key="2">
    <source>
        <dbReference type="EMBL" id="QSZ26748.1"/>
    </source>
</evidence>
<dbReference type="KEGG" id="aaut:ACETAC_07565"/>
<accession>A0A975AUM4</accession>
<sequence length="84" mass="9956">MVVVEMSNSINDRLDNIIYEKVKVMPKDEQKEVLDFVEYLIQKRLKIVKDTFKITKETKKILEGYGYSEENISDLVKEIRNTND</sequence>
<dbReference type="AlphaFoldDB" id="A0A975AUM4"/>
<keyword evidence="3" id="KW-1185">Reference proteome</keyword>
<dbReference type="Pfam" id="PF10047">
    <property type="entry name" value="DUF2281"/>
    <property type="match status" value="1"/>
</dbReference>